<keyword evidence="5" id="KW-1185">Reference proteome</keyword>
<feature type="compositionally biased region" description="Polar residues" evidence="2">
    <location>
        <begin position="380"/>
        <end position="390"/>
    </location>
</feature>
<keyword evidence="3" id="KW-0812">Transmembrane</keyword>
<dbReference type="InterPro" id="IPR009538">
    <property type="entry name" value="PV-1"/>
</dbReference>
<evidence type="ECO:0000256" key="3">
    <source>
        <dbReference type="SAM" id="Phobius"/>
    </source>
</evidence>
<organism evidence="4 5">
    <name type="scientific">Umbra pygmaea</name>
    <name type="common">Eastern mudminnow</name>
    <dbReference type="NCBI Taxonomy" id="75934"/>
    <lineage>
        <taxon>Eukaryota</taxon>
        <taxon>Metazoa</taxon>
        <taxon>Chordata</taxon>
        <taxon>Craniata</taxon>
        <taxon>Vertebrata</taxon>
        <taxon>Euteleostomi</taxon>
        <taxon>Actinopterygii</taxon>
        <taxon>Neopterygii</taxon>
        <taxon>Teleostei</taxon>
        <taxon>Protacanthopterygii</taxon>
        <taxon>Esociformes</taxon>
        <taxon>Umbridae</taxon>
        <taxon>Umbra</taxon>
    </lineage>
</organism>
<accession>A0ABD0Y1T8</accession>
<evidence type="ECO:0000256" key="2">
    <source>
        <dbReference type="SAM" id="MobiDB-lite"/>
    </source>
</evidence>
<evidence type="ECO:0000256" key="1">
    <source>
        <dbReference type="SAM" id="Coils"/>
    </source>
</evidence>
<protein>
    <recommendedName>
        <fullName evidence="6">Plasmalemma vesicle-associated protein</fullName>
    </recommendedName>
</protein>
<keyword evidence="3" id="KW-0472">Membrane</keyword>
<name>A0ABD0Y1T8_UMBPY</name>
<reference evidence="4 5" key="1">
    <citation type="submission" date="2024-06" db="EMBL/GenBank/DDBJ databases">
        <authorList>
            <person name="Pan Q."/>
            <person name="Wen M."/>
            <person name="Jouanno E."/>
            <person name="Zahm M."/>
            <person name="Klopp C."/>
            <person name="Cabau C."/>
            <person name="Louis A."/>
            <person name="Berthelot C."/>
            <person name="Parey E."/>
            <person name="Roest Crollius H."/>
            <person name="Montfort J."/>
            <person name="Robinson-Rechavi M."/>
            <person name="Bouchez O."/>
            <person name="Lampietro C."/>
            <person name="Lopez Roques C."/>
            <person name="Donnadieu C."/>
            <person name="Postlethwait J."/>
            <person name="Bobe J."/>
            <person name="Verreycken H."/>
            <person name="Guiguen Y."/>
        </authorList>
    </citation>
    <scope>NUCLEOTIDE SEQUENCE [LARGE SCALE GENOMIC DNA]</scope>
    <source>
        <strain evidence="4">Up_M1</strain>
        <tissue evidence="4">Testis</tissue>
    </source>
</reference>
<keyword evidence="1" id="KW-0175">Coiled coil</keyword>
<dbReference type="Pfam" id="PF06637">
    <property type="entry name" value="PV-1"/>
    <property type="match status" value="1"/>
</dbReference>
<sequence>MYSSKTYSRTKFGLEARDIHKPKGKSCGYYMRILFFFSSLIQSLIIVSLVLFLVYGQPEKSAEEKRVEEMEQSMNRISENNINLRKEKADLGAALAARTAEKTALEGDLAKLRKLKEYEDKQRLQSQSRSIPPMKCPPAPVQTPVVSPNNEVKSLQSVNAHQAALFKLIEANFTQTTYYIRMERDNAIRDRDAHHLETINLRRENANLKEQLTLYAKKCKEDFAKSLEGIQTVTSNFLLRIEKLFPHSTTFHLTCEKQSEYMDNIRTNCSSLSKEVEDKFQRYLDNVGTKVADIQSKSSLLEVQTSYLTLDLQHCRHNRSVTAAEASRLLQERQQNHDKQVETLLKEQNRLRDEKTLQGERLALREAELKTLNEKVQSLTSAASHCNSKQPGGPKPAGMLAPEKRALSVGPAGISQPLQVS</sequence>
<dbReference type="PANTHER" id="PTHR21687:SF6">
    <property type="entry name" value="PLASMALEMMA VESICLE-ASSOCIATED PROTEIN"/>
    <property type="match status" value="1"/>
</dbReference>
<comment type="caution">
    <text evidence="4">The sequence shown here is derived from an EMBL/GenBank/DDBJ whole genome shotgun (WGS) entry which is preliminary data.</text>
</comment>
<gene>
    <name evidence="4" type="ORF">UPYG_G00033280</name>
</gene>
<evidence type="ECO:0000313" key="4">
    <source>
        <dbReference type="EMBL" id="KAL1022850.1"/>
    </source>
</evidence>
<proteinExistence type="predicted"/>
<keyword evidence="3" id="KW-1133">Transmembrane helix</keyword>
<dbReference type="PANTHER" id="PTHR21687">
    <property type="entry name" value="PLASMALEMMA VESICLE-ASSOCIATED PROTEIN"/>
    <property type="match status" value="1"/>
</dbReference>
<evidence type="ECO:0008006" key="6">
    <source>
        <dbReference type="Google" id="ProtNLM"/>
    </source>
</evidence>
<feature type="region of interest" description="Disordered" evidence="2">
    <location>
        <begin position="380"/>
        <end position="421"/>
    </location>
</feature>
<dbReference type="EMBL" id="JAGEUA010000001">
    <property type="protein sequence ID" value="KAL1022850.1"/>
    <property type="molecule type" value="Genomic_DNA"/>
</dbReference>
<dbReference type="Proteomes" id="UP001557470">
    <property type="component" value="Unassembled WGS sequence"/>
</dbReference>
<feature type="coiled-coil region" evidence="1">
    <location>
        <begin position="60"/>
        <end position="87"/>
    </location>
</feature>
<evidence type="ECO:0000313" key="5">
    <source>
        <dbReference type="Proteomes" id="UP001557470"/>
    </source>
</evidence>
<feature type="transmembrane region" description="Helical" evidence="3">
    <location>
        <begin position="33"/>
        <end position="55"/>
    </location>
</feature>
<dbReference type="AlphaFoldDB" id="A0ABD0Y1T8"/>